<reference evidence="2" key="1">
    <citation type="submission" date="2012-01" db="EMBL/GenBank/DDBJ databases">
        <title>The Genome Sequence of Treponema denticola OTK.</title>
        <authorList>
            <consortium name="The Broad Institute Genome Sequencing Platform"/>
            <person name="Earl A."/>
            <person name="Ward D."/>
            <person name="Feldgarden M."/>
            <person name="Gevers D."/>
            <person name="Blanton J.M."/>
            <person name="Fenno C.J."/>
            <person name="Baranova O.V."/>
            <person name="Mathney J."/>
            <person name="Dewhirst F.E."/>
            <person name="Izard J."/>
            <person name="Young S.K."/>
            <person name="Zeng Q."/>
            <person name="Gargeya S."/>
            <person name="Fitzgerald M."/>
            <person name="Haas B."/>
            <person name="Abouelleil A."/>
            <person name="Alvarado L."/>
            <person name="Arachchi H.M."/>
            <person name="Berlin A."/>
            <person name="Chapman S.B."/>
            <person name="Gearin G."/>
            <person name="Goldberg J."/>
            <person name="Griggs A."/>
            <person name="Gujja S."/>
            <person name="Hansen M."/>
            <person name="Heiman D."/>
            <person name="Howarth C."/>
            <person name="Larimer J."/>
            <person name="Lui A."/>
            <person name="MacDonald P.J.P."/>
            <person name="McCowen C."/>
            <person name="Montmayeur A."/>
            <person name="Murphy C."/>
            <person name="Neiman D."/>
            <person name="Pearson M."/>
            <person name="Priest M."/>
            <person name="Roberts A."/>
            <person name="Saif S."/>
            <person name="Shea T."/>
            <person name="Sisk P."/>
            <person name="Stolte C."/>
            <person name="Sykes S."/>
            <person name="Wortman J."/>
            <person name="Nusbaum C."/>
            <person name="Birren B."/>
        </authorList>
    </citation>
    <scope>NUCLEOTIDE SEQUENCE [LARGE SCALE GENOMIC DNA]</scope>
    <source>
        <strain evidence="2">OTK</strain>
    </source>
</reference>
<evidence type="ECO:0000313" key="2">
    <source>
        <dbReference type="EMBL" id="EMB20205.1"/>
    </source>
</evidence>
<dbReference type="AlphaFoldDB" id="A0A0F6MMD6"/>
<dbReference type="HOGENOM" id="CLU_065762_1_0_12"/>
<accession>A0A0F6MMD6</accession>
<protein>
    <recommendedName>
        <fullName evidence="1">DUF4261 domain-containing protein</fullName>
    </recommendedName>
</protein>
<dbReference type="PATRIC" id="fig|999434.4.peg.1727"/>
<dbReference type="RefSeq" id="WP_002665906.1">
    <property type="nucleotide sequence ID" value="NZ_CM001797.1"/>
</dbReference>
<feature type="domain" description="DUF4261" evidence="1">
    <location>
        <begin position="189"/>
        <end position="263"/>
    </location>
</feature>
<dbReference type="Pfam" id="PF14080">
    <property type="entry name" value="DUF4261"/>
    <property type="match status" value="1"/>
</dbReference>
<dbReference type="EMBL" id="AGDY01000009">
    <property type="protein sequence ID" value="EMB20205.1"/>
    <property type="molecule type" value="Genomic_DNA"/>
</dbReference>
<name>A0A0F6MMD6_TREDN</name>
<organism evidence="2">
    <name type="scientific">Treponema denticola OTK</name>
    <dbReference type="NCBI Taxonomy" id="999434"/>
    <lineage>
        <taxon>Bacteria</taxon>
        <taxon>Pseudomonadati</taxon>
        <taxon>Spirochaetota</taxon>
        <taxon>Spirochaetia</taxon>
        <taxon>Spirochaetales</taxon>
        <taxon>Treponemataceae</taxon>
        <taxon>Treponema</taxon>
    </lineage>
</organism>
<dbReference type="InterPro" id="IPR025357">
    <property type="entry name" value="DUF4261"/>
</dbReference>
<dbReference type="Proteomes" id="UP000011701">
    <property type="component" value="Chromosome"/>
</dbReference>
<comment type="caution">
    <text evidence="2">The sequence shown here is derived from an EMBL/GenBank/DDBJ whole genome shotgun (WGS) entry which is preliminary data.</text>
</comment>
<sequence>MGILNNIFGKKNEKPENKGQLILSMPMFKGDRGYSLDKVIQDLKSYWGLKVDEIEGDDNTATFKIDEELVALALMPAPIPAAEFESIYNYSYLWKDAEKEIQEHTQHAIVSLLGSNTPAVERYSLLSKLNASILRTCETAIGIYQGASTLLLPKNLYIDFTDLLLDDILPIQLWVYIGIINSDEKSSVYTYGMKEFGKSEIEIIDANMKGSELYDFLLPVLDYVLQQDVTLQHGETIGFTEEQKIKITESKAVFLDGNSLKLEL</sequence>
<gene>
    <name evidence="2" type="ORF">HMPREF9723_01665</name>
</gene>
<proteinExistence type="predicted"/>
<evidence type="ECO:0000259" key="1">
    <source>
        <dbReference type="Pfam" id="PF14080"/>
    </source>
</evidence>